<dbReference type="SUPFAM" id="SSF51735">
    <property type="entry name" value="NAD(P)-binding Rossmann-fold domains"/>
    <property type="match status" value="1"/>
</dbReference>
<dbReference type="SUPFAM" id="SSF55729">
    <property type="entry name" value="Acyl-CoA N-acyltransferases (Nat)"/>
    <property type="match status" value="1"/>
</dbReference>
<dbReference type="SUPFAM" id="SSF56059">
    <property type="entry name" value="Glutathione synthetase ATP-binding domain-like"/>
    <property type="match status" value="1"/>
</dbReference>
<evidence type="ECO:0000313" key="7">
    <source>
        <dbReference type="Proteomes" id="UP000623250"/>
    </source>
</evidence>
<dbReference type="EMBL" id="JAEMUK010000013">
    <property type="protein sequence ID" value="MBJ7543309.1"/>
    <property type="molecule type" value="Genomic_DNA"/>
</dbReference>
<evidence type="ECO:0000256" key="4">
    <source>
        <dbReference type="ARBA" id="ARBA00022840"/>
    </source>
</evidence>
<evidence type="ECO:0000259" key="5">
    <source>
        <dbReference type="PROSITE" id="PS51186"/>
    </source>
</evidence>
<keyword evidence="2 6" id="KW-0436">Ligase</keyword>
<keyword evidence="7" id="KW-1185">Reference proteome</keyword>
<evidence type="ECO:0000256" key="2">
    <source>
        <dbReference type="ARBA" id="ARBA00022598"/>
    </source>
</evidence>
<dbReference type="SUPFAM" id="SSF52210">
    <property type="entry name" value="Succinyl-CoA synthetase domains"/>
    <property type="match status" value="2"/>
</dbReference>
<dbReference type="Pfam" id="PF13380">
    <property type="entry name" value="CoA_binding_2"/>
    <property type="match status" value="1"/>
</dbReference>
<dbReference type="Pfam" id="PF00583">
    <property type="entry name" value="Acetyltransf_1"/>
    <property type="match status" value="1"/>
</dbReference>
<dbReference type="Pfam" id="PF13607">
    <property type="entry name" value="Succ_CoA_lig"/>
    <property type="match status" value="1"/>
</dbReference>
<keyword evidence="4" id="KW-0067">ATP-binding</keyword>
<dbReference type="Proteomes" id="UP000623250">
    <property type="component" value="Unassembled WGS sequence"/>
</dbReference>
<dbReference type="InterPro" id="IPR051538">
    <property type="entry name" value="Acyl-CoA_Synth/Transferase"/>
</dbReference>
<dbReference type="InterPro" id="IPR043938">
    <property type="entry name" value="Ligase_CoA_dom"/>
</dbReference>
<proteinExistence type="predicted"/>
<dbReference type="Gene3D" id="3.40.630.30">
    <property type="match status" value="1"/>
</dbReference>
<feature type="domain" description="N-acetyltransferase" evidence="5">
    <location>
        <begin position="737"/>
        <end position="893"/>
    </location>
</feature>
<protein>
    <submittedName>
        <fullName evidence="6">Bifunctional acetate--CoA ligase family protein/GNAT family N-acetyltransferase</fullName>
    </submittedName>
</protein>
<evidence type="ECO:0000256" key="3">
    <source>
        <dbReference type="ARBA" id="ARBA00022741"/>
    </source>
</evidence>
<gene>
    <name evidence="6" type="ORF">JDN41_07045</name>
</gene>
<dbReference type="GO" id="GO:0006099">
    <property type="term" value="P:tricarboxylic acid cycle"/>
    <property type="evidence" value="ECO:0007669"/>
    <property type="project" value="UniProtKB-KW"/>
</dbReference>
<keyword evidence="3" id="KW-0547">Nucleotide-binding</keyword>
<dbReference type="InterPro" id="IPR000182">
    <property type="entry name" value="GNAT_dom"/>
</dbReference>
<dbReference type="Gene3D" id="3.40.50.720">
    <property type="entry name" value="NAD(P)-binding Rossmann-like Domain"/>
    <property type="match status" value="1"/>
</dbReference>
<dbReference type="RefSeq" id="WP_037240596.1">
    <property type="nucleotide sequence ID" value="NZ_JAEMUK010000013.1"/>
</dbReference>
<dbReference type="InterPro" id="IPR016102">
    <property type="entry name" value="Succinyl-CoA_synth-like"/>
</dbReference>
<dbReference type="PROSITE" id="PS51186">
    <property type="entry name" value="GNAT"/>
    <property type="match status" value="1"/>
</dbReference>
<evidence type="ECO:0000256" key="1">
    <source>
        <dbReference type="ARBA" id="ARBA00022532"/>
    </source>
</evidence>
<keyword evidence="1" id="KW-0816">Tricarboxylic acid cycle</keyword>
<dbReference type="PANTHER" id="PTHR43334:SF1">
    <property type="entry name" value="3-HYDROXYPROPIONATE--COA LIGASE [ADP-FORMING]"/>
    <property type="match status" value="1"/>
</dbReference>
<accession>A0A8I1KJV3</accession>
<sequence length="911" mass="97711">MTIRNLDLLFNPANVVLIGASERQGSIGKHVAENLLKGGFTGEIAFINPKRAEILGHPCFKSIDALPYAPGLAVVATPPETVPGVIEELGRKGCRAAVVITAGVSGDLRKRMLEAARPHLMRIIGPNCLGMQVPRLGLDASFAQVLGKAGSVALVSQSGAITTAMLDWASVEGVGFSHVVSIGDAADVDLGDMLDYLAGETTSRAVFLYIESVGDARKFMSAARRCARVKPVIAIKAGRHPEGAKAAASHTGALAGSDNVYGAALRRAGVLRVTDLDAMFDAAEMLAYVPAMPGDRVAIVTNGGGAGVLAVDSLTDFRGTLATLAPETIDALDAALPPTWSRGNPVDIIGDAGPDRYRATLDAVLADPNADAVLVMNCPTALASSLDGAKAVVAAVQEMRAKGRNKPVIANWLARHDETGIRDAFAAAKIPSYETPVAAVRGMMHLVHYRRAQTELMQTPPALPEDLVFDADTVKAEIASVLAEKRDLMTEPEAKAVLAAYGIPTVPTLVARTPEEAGEAAAELLRKSPSVVVKILSRNLSHKSDIGGVRLDLMSAEAVETATHQMLKAIGEARPDAILEGVTVQPMVRRPNAYELILGITTDPTFGPVILFGAGGTGVEAIGDTAMSLTPLDLKLARDLIASTRIYKLLKGFRDRPPVDLDGLALCLVKLSSLAVQHRAIRELDINPLLIDAKGMIALDARIKVVDPAEHKPVPCAIRPYPVRWEEHETLLDGTPVTVRPIRPDDEHFYPSFMSHVTPEDLRLRLFSPVRQFSHHFLARLTQIDYAREMAFIAVRPAADGGASEMLGVARFFADPDYEKGEYAVLIRSDLKGRGLGWVLMRQLIGYAREEGLKQLYGSVLDENTGMLQMCRELGFHVVRDPDDGRVFAVTLDLSSRAVDEVLKNWQHHAK</sequence>
<dbReference type="Gene3D" id="3.30.1490.20">
    <property type="entry name" value="ATP-grasp fold, A domain"/>
    <property type="match status" value="1"/>
</dbReference>
<dbReference type="InterPro" id="IPR013815">
    <property type="entry name" value="ATP_grasp_subdomain_1"/>
</dbReference>
<dbReference type="Pfam" id="PF13549">
    <property type="entry name" value="ATP-grasp_5"/>
    <property type="match status" value="1"/>
</dbReference>
<dbReference type="AlphaFoldDB" id="A0A8I1KJV3"/>
<dbReference type="Pfam" id="PF19045">
    <property type="entry name" value="Ligase_CoA_2"/>
    <property type="match status" value="1"/>
</dbReference>
<dbReference type="GO" id="GO:0016747">
    <property type="term" value="F:acyltransferase activity, transferring groups other than amino-acyl groups"/>
    <property type="evidence" value="ECO:0007669"/>
    <property type="project" value="InterPro"/>
</dbReference>
<dbReference type="InterPro" id="IPR003781">
    <property type="entry name" value="CoA-bd"/>
</dbReference>
<dbReference type="GO" id="GO:0043758">
    <property type="term" value="F:acetate-CoA ligase (ADP-forming) activity"/>
    <property type="evidence" value="ECO:0007669"/>
    <property type="project" value="InterPro"/>
</dbReference>
<dbReference type="InterPro" id="IPR016181">
    <property type="entry name" value="Acyl_CoA_acyltransferase"/>
</dbReference>
<comment type="caution">
    <text evidence="6">The sequence shown here is derived from an EMBL/GenBank/DDBJ whole genome shotgun (WGS) entry which is preliminary data.</text>
</comment>
<reference evidence="6 7" key="1">
    <citation type="submission" date="2020-12" db="EMBL/GenBank/DDBJ databases">
        <title>Revised draft genomes of Rhodomicrobium vannielii ATCC 17100 and Rhodomicrobium udaipurense JA643.</title>
        <authorList>
            <person name="Conners E.M."/>
            <person name="Davenport E.J."/>
            <person name="Bose A."/>
        </authorList>
    </citation>
    <scope>NUCLEOTIDE SEQUENCE [LARGE SCALE GENOMIC DNA]</scope>
    <source>
        <strain evidence="6 7">JA643</strain>
    </source>
</reference>
<evidence type="ECO:0000313" key="6">
    <source>
        <dbReference type="EMBL" id="MBJ7543309.1"/>
    </source>
</evidence>
<keyword evidence="6" id="KW-0808">Transferase</keyword>
<dbReference type="Gene3D" id="3.30.470.20">
    <property type="entry name" value="ATP-grasp fold, B domain"/>
    <property type="match status" value="1"/>
</dbReference>
<dbReference type="Gene3D" id="3.40.50.261">
    <property type="entry name" value="Succinyl-CoA synthetase domains"/>
    <property type="match status" value="2"/>
</dbReference>
<dbReference type="InterPro" id="IPR036291">
    <property type="entry name" value="NAD(P)-bd_dom_sf"/>
</dbReference>
<dbReference type="SMART" id="SM00881">
    <property type="entry name" value="CoA_binding"/>
    <property type="match status" value="1"/>
</dbReference>
<name>A0A8I1KJV3_9HYPH</name>
<dbReference type="InterPro" id="IPR032875">
    <property type="entry name" value="Succ_CoA_lig_flav_dom"/>
</dbReference>
<dbReference type="GO" id="GO:0005524">
    <property type="term" value="F:ATP binding"/>
    <property type="evidence" value="ECO:0007669"/>
    <property type="project" value="UniProtKB-KW"/>
</dbReference>
<organism evidence="6 7">
    <name type="scientific">Rhodomicrobium udaipurense</name>
    <dbReference type="NCBI Taxonomy" id="1202716"/>
    <lineage>
        <taxon>Bacteria</taxon>
        <taxon>Pseudomonadati</taxon>
        <taxon>Pseudomonadota</taxon>
        <taxon>Alphaproteobacteria</taxon>
        <taxon>Hyphomicrobiales</taxon>
        <taxon>Hyphomicrobiaceae</taxon>
        <taxon>Rhodomicrobium</taxon>
    </lineage>
</organism>
<dbReference type="PANTHER" id="PTHR43334">
    <property type="entry name" value="ACETATE--COA LIGASE [ADP-FORMING]"/>
    <property type="match status" value="1"/>
</dbReference>